<accession>A0AA88HCB6</accession>
<keyword evidence="2" id="KW-1185">Reference proteome</keyword>
<evidence type="ECO:0000313" key="2">
    <source>
        <dbReference type="Proteomes" id="UP001187531"/>
    </source>
</evidence>
<evidence type="ECO:0000313" key="1">
    <source>
        <dbReference type="EMBL" id="KAK2706278.1"/>
    </source>
</evidence>
<dbReference type="EMBL" id="JAVRJZ010000020">
    <property type="protein sequence ID" value="KAK2706278.1"/>
    <property type="molecule type" value="Genomic_DNA"/>
</dbReference>
<comment type="caution">
    <text evidence="1">The sequence shown here is derived from an EMBL/GenBank/DDBJ whole genome shotgun (WGS) entry which is preliminary data.</text>
</comment>
<dbReference type="GO" id="GO:0009235">
    <property type="term" value="P:cobalamin metabolic process"/>
    <property type="evidence" value="ECO:0007669"/>
    <property type="project" value="InterPro"/>
</dbReference>
<dbReference type="Proteomes" id="UP001187531">
    <property type="component" value="Unassembled WGS sequence"/>
</dbReference>
<dbReference type="PANTHER" id="PTHR13192:SF3">
    <property type="entry name" value="COBALAMIN TRAFFICKING PROTEIN CBLD"/>
    <property type="match status" value="1"/>
</dbReference>
<protein>
    <recommendedName>
        <fullName evidence="3">Methylmalonic aciduria and homocystinuria type D protein, mitochondrial</fullName>
    </recommendedName>
</protein>
<evidence type="ECO:0008006" key="3">
    <source>
        <dbReference type="Google" id="ProtNLM"/>
    </source>
</evidence>
<dbReference type="PANTHER" id="PTHR13192">
    <property type="entry name" value="MY011 PROTEIN"/>
    <property type="match status" value="1"/>
</dbReference>
<dbReference type="GO" id="GO:0005739">
    <property type="term" value="C:mitochondrion"/>
    <property type="evidence" value="ECO:0007669"/>
    <property type="project" value="TreeGrafter"/>
</dbReference>
<organism evidence="1 2">
    <name type="scientific">Artemia franciscana</name>
    <name type="common">Brine shrimp</name>
    <name type="synonym">Artemia sanfranciscana</name>
    <dbReference type="NCBI Taxonomy" id="6661"/>
    <lineage>
        <taxon>Eukaryota</taxon>
        <taxon>Metazoa</taxon>
        <taxon>Ecdysozoa</taxon>
        <taxon>Arthropoda</taxon>
        <taxon>Crustacea</taxon>
        <taxon>Branchiopoda</taxon>
        <taxon>Anostraca</taxon>
        <taxon>Artemiidae</taxon>
        <taxon>Artemia</taxon>
    </lineage>
</organism>
<proteinExistence type="predicted"/>
<reference evidence="1" key="1">
    <citation type="submission" date="2023-07" db="EMBL/GenBank/DDBJ databases">
        <title>Chromosome-level genome assembly of Artemia franciscana.</title>
        <authorList>
            <person name="Jo E."/>
        </authorList>
    </citation>
    <scope>NUCLEOTIDE SEQUENCE</scope>
    <source>
        <tissue evidence="1">Whole body</tissue>
    </source>
</reference>
<name>A0AA88HCB6_ARTSF</name>
<dbReference type="AlphaFoldDB" id="A0AA88HCB6"/>
<dbReference type="InterPro" id="IPR019362">
    <property type="entry name" value="MMADHC"/>
</dbReference>
<dbReference type="Pfam" id="PF10229">
    <property type="entry name" value="MMADHC"/>
    <property type="match status" value="1"/>
</dbReference>
<gene>
    <name evidence="1" type="ORF">QYM36_016346</name>
</gene>
<sequence>MQPPCILDQELRRDFEDTESLEELYEEELKARSKPGEMLEVKLQECPELLKKDFATLFPAVNVAKSNLSVLTFTQKTIHDMSSWSEDTEEEREKLTEYFVETAKEICRRIRSQGHWADFVDPTSGRPYLGDYTPATFFETDCRYRQFGFTIEDLGCCKVLRHHKWGTHCFVGSIFTNAPLESDVVAEILAEMDLLNHNGA</sequence>